<dbReference type="RefSeq" id="WP_101459056.1">
    <property type="nucleotide sequence ID" value="NZ_CP025408.1"/>
</dbReference>
<dbReference type="KEGG" id="paro:CUV01_02315"/>
<organism evidence="2 3">
    <name type="scientific">Paracoccus tegillarcae</name>
    <dbReference type="NCBI Taxonomy" id="1529068"/>
    <lineage>
        <taxon>Bacteria</taxon>
        <taxon>Pseudomonadati</taxon>
        <taxon>Pseudomonadota</taxon>
        <taxon>Alphaproteobacteria</taxon>
        <taxon>Rhodobacterales</taxon>
        <taxon>Paracoccaceae</taxon>
        <taxon>Paracoccus</taxon>
    </lineage>
</organism>
<dbReference type="AlphaFoldDB" id="A0A2K9EZR9"/>
<feature type="domain" description="HNH nuclease" evidence="1">
    <location>
        <begin position="164"/>
        <end position="228"/>
    </location>
</feature>
<evidence type="ECO:0000259" key="1">
    <source>
        <dbReference type="SMART" id="SM00507"/>
    </source>
</evidence>
<evidence type="ECO:0000313" key="3">
    <source>
        <dbReference type="Proteomes" id="UP000233742"/>
    </source>
</evidence>
<dbReference type="InterPro" id="IPR003615">
    <property type="entry name" value="HNH_nuc"/>
</dbReference>
<proteinExistence type="predicted"/>
<dbReference type="GO" id="GO:0003676">
    <property type="term" value="F:nucleic acid binding"/>
    <property type="evidence" value="ECO:0007669"/>
    <property type="project" value="InterPro"/>
</dbReference>
<name>A0A2K9EZR9_9RHOB</name>
<dbReference type="Gene3D" id="1.10.30.50">
    <property type="match status" value="1"/>
</dbReference>
<dbReference type="EMBL" id="CP025408">
    <property type="protein sequence ID" value="AUH32381.1"/>
    <property type="molecule type" value="Genomic_DNA"/>
</dbReference>
<evidence type="ECO:0000313" key="2">
    <source>
        <dbReference type="EMBL" id="AUH32381.1"/>
    </source>
</evidence>
<gene>
    <name evidence="2" type="ORF">CUV01_02315</name>
</gene>
<accession>A0A2K9EZR9</accession>
<dbReference type="Pfam" id="PF01844">
    <property type="entry name" value="HNH"/>
    <property type="match status" value="1"/>
</dbReference>
<dbReference type="GO" id="GO:0008270">
    <property type="term" value="F:zinc ion binding"/>
    <property type="evidence" value="ECO:0007669"/>
    <property type="project" value="InterPro"/>
</dbReference>
<reference evidence="2 3" key="1">
    <citation type="submission" date="2017-12" db="EMBL/GenBank/DDBJ databases">
        <authorList>
            <person name="Hurst M.R.H."/>
        </authorList>
    </citation>
    <scope>NUCLEOTIDE SEQUENCE [LARGE SCALE GENOMIC DNA]</scope>
    <source>
        <strain evidence="2 3">BM15</strain>
    </source>
</reference>
<dbReference type="OrthoDB" id="9802640at2"/>
<keyword evidence="3" id="KW-1185">Reference proteome</keyword>
<dbReference type="GO" id="GO:0004519">
    <property type="term" value="F:endonuclease activity"/>
    <property type="evidence" value="ECO:0007669"/>
    <property type="project" value="InterPro"/>
</dbReference>
<dbReference type="InterPro" id="IPR002711">
    <property type="entry name" value="HNH"/>
</dbReference>
<protein>
    <recommendedName>
        <fullName evidence="1">HNH nuclease domain-containing protein</fullName>
    </recommendedName>
</protein>
<dbReference type="SMART" id="SM00507">
    <property type="entry name" value="HNHc"/>
    <property type="match status" value="1"/>
</dbReference>
<dbReference type="CDD" id="cd00085">
    <property type="entry name" value="HNHc"/>
    <property type="match status" value="1"/>
</dbReference>
<sequence>MELILVQFVEDVSGIRRNLRTLRGYLLSPNEEDRFFARERLRRGYNLVAAWVEGDVLFGPSRFIGYKNISIKTHKELGDQKRLDGKETNPVLNRILGAQILPDDPQWSKVEESFLRLCEKIDIVPVNRDRKYWVLDGLRPRQAGSYSEGALSVHVTTRYERDPAARKACIEAHGTSCIVCGFSFERTYGDHGKGFIHVHHLKPLSQARSGRHTDPIKDLVPVCPNCHYMLHRGDRLLLPEELKQMMTQE</sequence>
<dbReference type="Proteomes" id="UP000233742">
    <property type="component" value="Chromosome"/>
</dbReference>